<feature type="region of interest" description="Disordered" evidence="6">
    <location>
        <begin position="128"/>
        <end position="160"/>
    </location>
</feature>
<comment type="caution">
    <text evidence="8">The sequence shown here is derived from an EMBL/GenBank/DDBJ whole genome shotgun (WGS) entry which is preliminary data.</text>
</comment>
<proteinExistence type="predicted"/>
<evidence type="ECO:0000256" key="3">
    <source>
        <dbReference type="ARBA" id="ARBA00023125"/>
    </source>
</evidence>
<dbReference type="Proteomes" id="UP000823388">
    <property type="component" value="Chromosome 5N"/>
</dbReference>
<dbReference type="Gene3D" id="2.40.330.10">
    <property type="entry name" value="DNA-binding pseudobarrel domain"/>
    <property type="match status" value="2"/>
</dbReference>
<gene>
    <name evidence="8" type="ORF">PVAP13_5NG473500</name>
</gene>
<dbReference type="InterPro" id="IPR003340">
    <property type="entry name" value="B3_DNA-bd"/>
</dbReference>
<name>A0A8T0S440_PANVG</name>
<evidence type="ECO:0000259" key="7">
    <source>
        <dbReference type="PROSITE" id="PS50863"/>
    </source>
</evidence>
<dbReference type="InterPro" id="IPR044837">
    <property type="entry name" value="REM16-like"/>
</dbReference>
<keyword evidence="3" id="KW-0238">DNA-binding</keyword>
<protein>
    <recommendedName>
        <fullName evidence="7">TF-B3 domain-containing protein</fullName>
    </recommendedName>
</protein>
<reference evidence="8" key="1">
    <citation type="submission" date="2020-05" db="EMBL/GenBank/DDBJ databases">
        <title>WGS assembly of Panicum virgatum.</title>
        <authorList>
            <person name="Lovell J.T."/>
            <person name="Jenkins J."/>
            <person name="Shu S."/>
            <person name="Juenger T.E."/>
            <person name="Schmutz J."/>
        </authorList>
    </citation>
    <scope>NUCLEOTIDE SEQUENCE</scope>
    <source>
        <strain evidence="8">AP13</strain>
    </source>
</reference>
<keyword evidence="2" id="KW-0805">Transcription regulation</keyword>
<dbReference type="Pfam" id="PF02362">
    <property type="entry name" value="B3"/>
    <property type="match status" value="2"/>
</dbReference>
<dbReference type="PANTHER" id="PTHR31391:SF106">
    <property type="entry name" value="B3 DOMAIN-CONTAINING PROTEIN OS01G0723500"/>
    <property type="match status" value="1"/>
</dbReference>
<evidence type="ECO:0000256" key="5">
    <source>
        <dbReference type="ARBA" id="ARBA00023242"/>
    </source>
</evidence>
<feature type="region of interest" description="Disordered" evidence="6">
    <location>
        <begin position="211"/>
        <end position="244"/>
    </location>
</feature>
<dbReference type="SUPFAM" id="SSF101936">
    <property type="entry name" value="DNA-binding pseudobarrel domain"/>
    <property type="match status" value="2"/>
</dbReference>
<dbReference type="OrthoDB" id="1666376at2759"/>
<dbReference type="PROSITE" id="PS50863">
    <property type="entry name" value="B3"/>
    <property type="match status" value="2"/>
</dbReference>
<evidence type="ECO:0000256" key="6">
    <source>
        <dbReference type="SAM" id="MobiDB-lite"/>
    </source>
</evidence>
<dbReference type="InterPro" id="IPR015300">
    <property type="entry name" value="DNA-bd_pseudobarrel_sf"/>
</dbReference>
<feature type="domain" description="TF-B3" evidence="7">
    <location>
        <begin position="16"/>
        <end position="120"/>
    </location>
</feature>
<dbReference type="PANTHER" id="PTHR31391">
    <property type="entry name" value="B3 DOMAIN-CONTAINING PROTEIN OS11G0197600-RELATED"/>
    <property type="match status" value="1"/>
</dbReference>
<dbReference type="AlphaFoldDB" id="A0A8T0S440"/>
<feature type="domain" description="TF-B3" evidence="7">
    <location>
        <begin position="306"/>
        <end position="398"/>
    </location>
</feature>
<comment type="subcellular location">
    <subcellularLocation>
        <location evidence="1">Nucleus</location>
    </subcellularLocation>
</comment>
<sequence>MPAAGRRSPCATGERRPHFFKVLMGDFKKRLKIPPDFCKHIPWEASRKKARAVKEASMAATLEGPSGRTWLVVIRRTAEGTFFTSGWPKFVQDQALRELEFLVFRYDGDTRFTAMVFDTSACEREDLLLGSGDPRSGRQGSKRGRATTGAKPKRARKDSVGKELVPYRATTATAGDRQLQAACSNWTPESAGGAVKTEIEDADELALCVVIPAPPPPPPQDDPAPTKRRRWGPQPQDPGAETRRVVKTRSIHEDLQAAAAVPDDADIPACVRRYRGYVSRRRPVTGAERQLAMELAYAFRSPLPYCVIRMSTMHVYYSFMMRFPTGFSRQHLPRERTDVVLRGPGGKAWVVLYIPNTRDRLSRGWCAFARGNCLEEGDYCVFELVGAAEFRVHVFRVVDPPVPAVRLRSAASDPI</sequence>
<keyword evidence="5" id="KW-0539">Nucleus</keyword>
<dbReference type="GO" id="GO:0003677">
    <property type="term" value="F:DNA binding"/>
    <property type="evidence" value="ECO:0007669"/>
    <property type="project" value="UniProtKB-KW"/>
</dbReference>
<dbReference type="EMBL" id="CM029046">
    <property type="protein sequence ID" value="KAG2591309.1"/>
    <property type="molecule type" value="Genomic_DNA"/>
</dbReference>
<evidence type="ECO:0000313" key="8">
    <source>
        <dbReference type="EMBL" id="KAG2591309.1"/>
    </source>
</evidence>
<accession>A0A8T0S440</accession>
<evidence type="ECO:0000256" key="1">
    <source>
        <dbReference type="ARBA" id="ARBA00004123"/>
    </source>
</evidence>
<evidence type="ECO:0000313" key="9">
    <source>
        <dbReference type="Proteomes" id="UP000823388"/>
    </source>
</evidence>
<feature type="compositionally biased region" description="Pro residues" evidence="6">
    <location>
        <begin position="212"/>
        <end position="222"/>
    </location>
</feature>
<organism evidence="8 9">
    <name type="scientific">Panicum virgatum</name>
    <name type="common">Blackwell switchgrass</name>
    <dbReference type="NCBI Taxonomy" id="38727"/>
    <lineage>
        <taxon>Eukaryota</taxon>
        <taxon>Viridiplantae</taxon>
        <taxon>Streptophyta</taxon>
        <taxon>Embryophyta</taxon>
        <taxon>Tracheophyta</taxon>
        <taxon>Spermatophyta</taxon>
        <taxon>Magnoliopsida</taxon>
        <taxon>Liliopsida</taxon>
        <taxon>Poales</taxon>
        <taxon>Poaceae</taxon>
        <taxon>PACMAD clade</taxon>
        <taxon>Panicoideae</taxon>
        <taxon>Panicodae</taxon>
        <taxon>Paniceae</taxon>
        <taxon>Panicinae</taxon>
        <taxon>Panicum</taxon>
        <taxon>Panicum sect. Hiantes</taxon>
    </lineage>
</organism>
<keyword evidence="4" id="KW-0804">Transcription</keyword>
<feature type="compositionally biased region" description="Basic residues" evidence="6">
    <location>
        <begin position="140"/>
        <end position="156"/>
    </location>
</feature>
<dbReference type="CDD" id="cd10017">
    <property type="entry name" value="B3_DNA"/>
    <property type="match status" value="2"/>
</dbReference>
<evidence type="ECO:0000256" key="2">
    <source>
        <dbReference type="ARBA" id="ARBA00023015"/>
    </source>
</evidence>
<dbReference type="SMART" id="SM01019">
    <property type="entry name" value="B3"/>
    <property type="match status" value="2"/>
</dbReference>
<dbReference type="GO" id="GO:0005634">
    <property type="term" value="C:nucleus"/>
    <property type="evidence" value="ECO:0007669"/>
    <property type="project" value="UniProtKB-SubCell"/>
</dbReference>
<keyword evidence="9" id="KW-1185">Reference proteome</keyword>
<evidence type="ECO:0000256" key="4">
    <source>
        <dbReference type="ARBA" id="ARBA00023163"/>
    </source>
</evidence>